<feature type="transmembrane region" description="Helical" evidence="4">
    <location>
        <begin position="519"/>
        <end position="546"/>
    </location>
</feature>
<keyword evidence="7" id="KW-1185">Reference proteome</keyword>
<dbReference type="Pfam" id="PF24681">
    <property type="entry name" value="Kelch_KLHDC2_KLHL20_DRC7"/>
    <property type="match status" value="1"/>
</dbReference>
<dbReference type="InterPro" id="IPR015915">
    <property type="entry name" value="Kelch-typ_b-propeller"/>
</dbReference>
<feature type="transmembrane region" description="Helical" evidence="4">
    <location>
        <begin position="782"/>
        <end position="801"/>
    </location>
</feature>
<gene>
    <name evidence="6" type="ORF">K503DRAFT_731532</name>
</gene>
<dbReference type="SUPFAM" id="SSF117281">
    <property type="entry name" value="Kelch motif"/>
    <property type="match status" value="1"/>
</dbReference>
<keyword evidence="5" id="KW-0732">Signal</keyword>
<keyword evidence="4" id="KW-1133">Transmembrane helix</keyword>
<evidence type="ECO:0008006" key="8">
    <source>
        <dbReference type="Google" id="ProtNLM"/>
    </source>
</evidence>
<dbReference type="EMBL" id="KV448137">
    <property type="protein sequence ID" value="OAX43509.1"/>
    <property type="molecule type" value="Genomic_DNA"/>
</dbReference>
<dbReference type="PANTHER" id="PTHR46093:SF3">
    <property type="entry name" value="ACYL-COA-BINDING DOMAIN-CONTAINING PROTEIN 4"/>
    <property type="match status" value="1"/>
</dbReference>
<proteinExistence type="predicted"/>
<feature type="compositionally biased region" description="Basic and acidic residues" evidence="3">
    <location>
        <begin position="658"/>
        <end position="669"/>
    </location>
</feature>
<organism evidence="6 7">
    <name type="scientific">Rhizopogon vinicolor AM-OR11-026</name>
    <dbReference type="NCBI Taxonomy" id="1314800"/>
    <lineage>
        <taxon>Eukaryota</taxon>
        <taxon>Fungi</taxon>
        <taxon>Dikarya</taxon>
        <taxon>Basidiomycota</taxon>
        <taxon>Agaricomycotina</taxon>
        <taxon>Agaricomycetes</taxon>
        <taxon>Agaricomycetidae</taxon>
        <taxon>Boletales</taxon>
        <taxon>Suillineae</taxon>
        <taxon>Rhizopogonaceae</taxon>
        <taxon>Rhizopogon</taxon>
    </lineage>
</organism>
<evidence type="ECO:0000256" key="3">
    <source>
        <dbReference type="SAM" id="MobiDB-lite"/>
    </source>
</evidence>
<feature type="transmembrane region" description="Helical" evidence="4">
    <location>
        <begin position="807"/>
        <end position="827"/>
    </location>
</feature>
<feature type="chain" id="PRO_5008597984" description="Galactose oxidase" evidence="5">
    <location>
        <begin position="27"/>
        <end position="946"/>
    </location>
</feature>
<keyword evidence="2" id="KW-0677">Repeat</keyword>
<evidence type="ECO:0000256" key="5">
    <source>
        <dbReference type="SAM" id="SignalP"/>
    </source>
</evidence>
<name>A0A1B7NFG0_9AGAM</name>
<evidence type="ECO:0000256" key="2">
    <source>
        <dbReference type="ARBA" id="ARBA00022737"/>
    </source>
</evidence>
<dbReference type="InParanoid" id="A0A1B7NFG0"/>
<feature type="transmembrane region" description="Helical" evidence="4">
    <location>
        <begin position="487"/>
        <end position="507"/>
    </location>
</feature>
<evidence type="ECO:0000313" key="6">
    <source>
        <dbReference type="EMBL" id="OAX43509.1"/>
    </source>
</evidence>
<keyword evidence="4" id="KW-0812">Transmembrane</keyword>
<feature type="region of interest" description="Disordered" evidence="3">
    <location>
        <begin position="890"/>
        <end position="910"/>
    </location>
</feature>
<dbReference type="Gene3D" id="2.120.10.80">
    <property type="entry name" value="Kelch-type beta propeller"/>
    <property type="match status" value="2"/>
</dbReference>
<accession>A0A1B7NFG0</accession>
<evidence type="ECO:0000256" key="1">
    <source>
        <dbReference type="ARBA" id="ARBA00022441"/>
    </source>
</evidence>
<feature type="signal peptide" evidence="5">
    <location>
        <begin position="1"/>
        <end position="26"/>
    </location>
</feature>
<evidence type="ECO:0000256" key="4">
    <source>
        <dbReference type="SAM" id="Phobius"/>
    </source>
</evidence>
<dbReference type="OrthoDB" id="10250130at2759"/>
<feature type="region of interest" description="Disordered" evidence="3">
    <location>
        <begin position="658"/>
        <end position="678"/>
    </location>
</feature>
<keyword evidence="1" id="KW-0880">Kelch repeat</keyword>
<dbReference type="AlphaFoldDB" id="A0A1B7NFG0"/>
<protein>
    <recommendedName>
        <fullName evidence="8">Galactose oxidase</fullName>
    </recommendedName>
</protein>
<sequence length="946" mass="102144">MARAFRRHSYAIACLFFIKSLSAVYAQTKGPSINPVPPLQWLNITGLLQGATPAAVKYPSIGYDDETTTLIIFGGESSSGTATDQTFLLNLGTLTWSTPQPQTGLPQGSPPARYMAVSGEDFSSSYRHAHLVMGGTGGNGQVLSDVWEFDFVNQFWSQVYIASSSPPSRWGASGGRDFRVEANTSTTTNTFYMSGGTDGTNMYPLSDVWELTVSGTLSPNLATNYTTATWSSQQIIGTEGYSVNQASTVSGSSLISVSGCNTTNNSNESCAEGYSYIMNVGSNSGSSAPPCPAPRYGGALVPNMNPFSSSYSTQMFLILGTFNSTLWDDQGGLQNGEVAVLDVGTGDWSRVLPAGDPGEDGVQAYPTPREGAVAFSYSQALVGLDKTVATDTIVFGGQDESGEYLRDVWILRAYNGSISSSNGSWGAPTGTLATGIDANGANVTIQYMTQCAVQLVSSSSTSSGSTPSASSNSQSYQLYDVSFAHKLLAPISLVILLPAILLLRLALPPVQTHRPTNRNIALFYLSGIVALAAYGAGIGGLISAFTSISSTMVTMKRSTSYQNLQTVHGIAGLALFIALYVMVPFLYLIASCYSRSEPPKEVTEHPAAITSRANSTDTAEKLAAYSAPQHSQYPPSPHSPRTRLHSWGGSSFWLSRRSREGRASTDSESMHSSGPQRAFEVVNRPARTRRSSTNGLAYPNTDAYQRVPVAPRSLGDVDWLDRRRNPSAANELDLMSSHGLINPNISTPTTADMLSTGALMPAPTFPHMTHELPPPFEMCLRVLFHALVFALCILSLTALWYRAGRALFAVFLLWTIIFYFCLFTLAWHGRPRKSILTFIVAKFRAKPLPVDSGTLPSRPLSAVGTEQYPFPTDTRGPYLHEPAYRTARGHDEVSTTIGGPRSVETDCDDDDIDEETTQRRMEEEMGRREVSIVTVPKRRLWITNPS</sequence>
<evidence type="ECO:0000313" key="7">
    <source>
        <dbReference type="Proteomes" id="UP000092154"/>
    </source>
</evidence>
<feature type="region of interest" description="Disordered" evidence="3">
    <location>
        <begin position="624"/>
        <end position="643"/>
    </location>
</feature>
<feature type="transmembrane region" description="Helical" evidence="4">
    <location>
        <begin position="566"/>
        <end position="590"/>
    </location>
</feature>
<reference evidence="6 7" key="1">
    <citation type="submission" date="2016-06" db="EMBL/GenBank/DDBJ databases">
        <title>Comparative genomics of the ectomycorrhizal sister species Rhizopogon vinicolor and Rhizopogon vesiculosus (Basidiomycota: Boletales) reveals a divergence of the mating type B locus.</title>
        <authorList>
            <consortium name="DOE Joint Genome Institute"/>
            <person name="Mujic A.B."/>
            <person name="Kuo A."/>
            <person name="Tritt A."/>
            <person name="Lipzen A."/>
            <person name="Chen C."/>
            <person name="Johnson J."/>
            <person name="Sharma A."/>
            <person name="Barry K."/>
            <person name="Grigoriev I.V."/>
            <person name="Spatafora J.W."/>
        </authorList>
    </citation>
    <scope>NUCLEOTIDE SEQUENCE [LARGE SCALE GENOMIC DNA]</scope>
    <source>
        <strain evidence="6 7">AM-OR11-026</strain>
    </source>
</reference>
<keyword evidence="4" id="KW-0472">Membrane</keyword>
<dbReference type="STRING" id="1314800.A0A1B7NFG0"/>
<dbReference type="PANTHER" id="PTHR46093">
    <property type="entry name" value="ACYL-COA-BINDING DOMAIN-CONTAINING PROTEIN 5"/>
    <property type="match status" value="1"/>
</dbReference>
<dbReference type="Proteomes" id="UP000092154">
    <property type="component" value="Unassembled WGS sequence"/>
</dbReference>